<reference evidence="1" key="2">
    <citation type="submission" date="2022-11" db="EMBL/GenBank/DDBJ databases">
        <title>Role of the vibriolysin VemA secreted by the emergent pathogen Vibrio europaeus in the colonization of Manila clam mucus.</title>
        <authorList>
            <person name="Martinez C."/>
            <person name="Rodriguez S."/>
            <person name="Vences A."/>
            <person name="Barja J.L."/>
            <person name="Toranzo A.E."/>
            <person name="Dubert J."/>
        </authorList>
    </citation>
    <scope>NUCLEOTIDE SEQUENCE</scope>
    <source>
        <strain evidence="1">3454</strain>
    </source>
</reference>
<evidence type="ECO:0000313" key="2">
    <source>
        <dbReference type="EMBL" id="OAN00801.1"/>
    </source>
</evidence>
<dbReference type="EMBL" id="LUAX01000001">
    <property type="protein sequence ID" value="OAN00801.1"/>
    <property type="molecule type" value="Genomic_DNA"/>
</dbReference>
<keyword evidence="4" id="KW-1185">Reference proteome</keyword>
<proteinExistence type="predicted"/>
<accession>A0A178JFV6</accession>
<evidence type="ECO:0000313" key="1">
    <source>
        <dbReference type="EMBL" id="MDC5741486.1"/>
    </source>
</evidence>
<evidence type="ECO:0000313" key="3">
    <source>
        <dbReference type="Proteomes" id="UP000094761"/>
    </source>
</evidence>
<protein>
    <submittedName>
        <fullName evidence="1">GDYXXLXY domain-containing protein</fullName>
    </submittedName>
</protein>
<dbReference type="Proteomes" id="UP001150001">
    <property type="component" value="Unassembled WGS sequence"/>
</dbReference>
<comment type="caution">
    <text evidence="2">The sequence shown here is derived from an EMBL/GenBank/DDBJ whole genome shotgun (WGS) entry which is preliminary data.</text>
</comment>
<dbReference type="AlphaFoldDB" id="A0A178JFV6"/>
<name>A0A178JFV6_9VIBR</name>
<dbReference type="InterPro" id="IPR025833">
    <property type="entry name" value="GDYXXLXY"/>
</dbReference>
<sequence>MRRTIYIVTLVLALIAVNWSIYQKEQLLENGQIVLLKLAPVDPRSLMQGDYMILNFELGEDVIRELADKGMKYRYSAAVDGFVNIELDSNRVAQFVSTSTERSPSSEIALQFRLRSGQVKFATNAYFFQEGKADELNAAQYGEFRVAESGELILSVLRDAEFNPL</sequence>
<dbReference type="GeneID" id="78075359"/>
<dbReference type="Pfam" id="PF14345">
    <property type="entry name" value="GDYXXLXY"/>
    <property type="match status" value="1"/>
</dbReference>
<dbReference type="EMBL" id="JAPFIT010000018">
    <property type="protein sequence ID" value="MDC5741486.1"/>
    <property type="molecule type" value="Genomic_DNA"/>
</dbReference>
<evidence type="ECO:0000313" key="4">
    <source>
        <dbReference type="Proteomes" id="UP001150001"/>
    </source>
</evidence>
<dbReference type="OrthoDB" id="4868247at2"/>
<reference evidence="2 3" key="1">
    <citation type="submission" date="2016-03" db="EMBL/GenBank/DDBJ databases">
        <title>Draft genome sequence of the Vibrio tubiashii subs. europaeus.</title>
        <authorList>
            <person name="Spinard E."/>
            <person name="Dubert J."/>
            <person name="Nelson D.R."/>
            <person name="Barja J.L."/>
        </authorList>
    </citation>
    <scope>NUCLEOTIDE SEQUENCE [LARGE SCALE GENOMIC DNA]</scope>
    <source>
        <strain evidence="3">PP-638</strain>
        <strain evidence="2">PP2-638</strain>
    </source>
</reference>
<dbReference type="RefSeq" id="WP_069666692.1">
    <property type="nucleotide sequence ID" value="NZ_JAPFIM010000026.1"/>
</dbReference>
<gene>
    <name evidence="2" type="ORF">AZ468_06640</name>
    <name evidence="1" type="ORF">OPW20_15550</name>
</gene>
<organism evidence="2 3">
    <name type="scientific">Vibrio europaeus</name>
    <dbReference type="NCBI Taxonomy" id="300876"/>
    <lineage>
        <taxon>Bacteria</taxon>
        <taxon>Pseudomonadati</taxon>
        <taxon>Pseudomonadota</taxon>
        <taxon>Gammaproteobacteria</taxon>
        <taxon>Vibrionales</taxon>
        <taxon>Vibrionaceae</taxon>
        <taxon>Vibrio</taxon>
        <taxon>Vibrio oreintalis group</taxon>
    </lineage>
</organism>
<dbReference type="Proteomes" id="UP000094761">
    <property type="component" value="Unassembled WGS sequence"/>
</dbReference>